<proteinExistence type="predicted"/>
<feature type="compositionally biased region" description="Polar residues" evidence="1">
    <location>
        <begin position="1"/>
        <end position="12"/>
    </location>
</feature>
<name>A0A0L0RYD2_ALLM3</name>
<feature type="region of interest" description="Disordered" evidence="1">
    <location>
        <begin position="88"/>
        <end position="148"/>
    </location>
</feature>
<feature type="region of interest" description="Disordered" evidence="1">
    <location>
        <begin position="1"/>
        <end position="54"/>
    </location>
</feature>
<dbReference type="Pfam" id="PF04690">
    <property type="entry name" value="YABBY"/>
    <property type="match status" value="1"/>
</dbReference>
<dbReference type="CDD" id="cd00084">
    <property type="entry name" value="HMG-box_SF"/>
    <property type="match status" value="1"/>
</dbReference>
<reference evidence="3 4" key="1">
    <citation type="submission" date="2009-11" db="EMBL/GenBank/DDBJ databases">
        <title>Annotation of Allomyces macrogynus ATCC 38327.</title>
        <authorList>
            <consortium name="The Broad Institute Genome Sequencing Platform"/>
            <person name="Russ C."/>
            <person name="Cuomo C."/>
            <person name="Burger G."/>
            <person name="Gray M.W."/>
            <person name="Holland P.W.H."/>
            <person name="King N."/>
            <person name="Lang F.B.F."/>
            <person name="Roger A.J."/>
            <person name="Ruiz-Trillo I."/>
            <person name="Young S.K."/>
            <person name="Zeng Q."/>
            <person name="Gargeya S."/>
            <person name="Fitzgerald M."/>
            <person name="Haas B."/>
            <person name="Abouelleil A."/>
            <person name="Alvarado L."/>
            <person name="Arachchi H.M."/>
            <person name="Berlin A."/>
            <person name="Chapman S.B."/>
            <person name="Gearin G."/>
            <person name="Goldberg J."/>
            <person name="Griggs A."/>
            <person name="Gujja S."/>
            <person name="Hansen M."/>
            <person name="Heiman D."/>
            <person name="Howarth C."/>
            <person name="Larimer J."/>
            <person name="Lui A."/>
            <person name="MacDonald P.J.P."/>
            <person name="McCowen C."/>
            <person name="Montmayeur A."/>
            <person name="Murphy C."/>
            <person name="Neiman D."/>
            <person name="Pearson M."/>
            <person name="Priest M."/>
            <person name="Roberts A."/>
            <person name="Saif S."/>
            <person name="Shea T."/>
            <person name="Sisk P."/>
            <person name="Stolte C."/>
            <person name="Sykes S."/>
            <person name="Wortman J."/>
            <person name="Nusbaum C."/>
            <person name="Birren B."/>
        </authorList>
    </citation>
    <scope>NUCLEOTIDE SEQUENCE [LARGE SCALE GENOMIC DNA]</scope>
    <source>
        <strain evidence="3 4">ATCC 38327</strain>
    </source>
</reference>
<dbReference type="OrthoDB" id="667577at2759"/>
<sequence>MHSSTPHARSSQRAPATPTTSRPATAAAASARDTTSPTTKAKRKTGVKRGSPYTAFMAHELKRVKAQHPQMRHQDVFKLAAANWRYHPTNPKRIATTTTPAPAAPAAQMPTNHGGSVEHRQPDGHQQDDGDGEAKVKHETGSVVDEEL</sequence>
<accession>A0A0L0RYD2</accession>
<evidence type="ECO:0000313" key="4">
    <source>
        <dbReference type="Proteomes" id="UP000054350"/>
    </source>
</evidence>
<keyword evidence="4" id="KW-1185">Reference proteome</keyword>
<dbReference type="SUPFAM" id="SSF47095">
    <property type="entry name" value="HMG-box"/>
    <property type="match status" value="1"/>
</dbReference>
<evidence type="ECO:0000313" key="3">
    <source>
        <dbReference type="EMBL" id="KNE55056.1"/>
    </source>
</evidence>
<feature type="compositionally biased region" description="Low complexity" evidence="1">
    <location>
        <begin position="13"/>
        <end position="39"/>
    </location>
</feature>
<organism evidence="3 4">
    <name type="scientific">Allomyces macrogynus (strain ATCC 38327)</name>
    <name type="common">Allomyces javanicus var. macrogynus</name>
    <dbReference type="NCBI Taxonomy" id="578462"/>
    <lineage>
        <taxon>Eukaryota</taxon>
        <taxon>Fungi</taxon>
        <taxon>Fungi incertae sedis</taxon>
        <taxon>Blastocladiomycota</taxon>
        <taxon>Blastocladiomycetes</taxon>
        <taxon>Blastocladiales</taxon>
        <taxon>Blastocladiaceae</taxon>
        <taxon>Allomyces</taxon>
    </lineage>
</organism>
<gene>
    <name evidence="3" type="ORF">AMAG_00993</name>
</gene>
<dbReference type="AlphaFoldDB" id="A0A0L0RYD2"/>
<evidence type="ECO:0000259" key="2">
    <source>
        <dbReference type="Pfam" id="PF04690"/>
    </source>
</evidence>
<feature type="domain" description="YABBY protein C-terminal" evidence="2">
    <location>
        <begin position="50"/>
        <end position="90"/>
    </location>
</feature>
<evidence type="ECO:0000256" key="1">
    <source>
        <dbReference type="SAM" id="MobiDB-lite"/>
    </source>
</evidence>
<feature type="compositionally biased region" description="Low complexity" evidence="1">
    <location>
        <begin position="95"/>
        <end position="107"/>
    </location>
</feature>
<dbReference type="InterPro" id="IPR036910">
    <property type="entry name" value="HMG_box_dom_sf"/>
</dbReference>
<feature type="compositionally biased region" description="Basic and acidic residues" evidence="1">
    <location>
        <begin position="116"/>
        <end position="140"/>
    </location>
</feature>
<protein>
    <recommendedName>
        <fullName evidence="2">YABBY protein C-terminal domain-containing protein</fullName>
    </recommendedName>
</protein>
<dbReference type="VEuPathDB" id="FungiDB:AMAG_00993"/>
<dbReference type="Gene3D" id="1.10.30.10">
    <property type="entry name" value="High mobility group box domain"/>
    <property type="match status" value="1"/>
</dbReference>
<dbReference type="Proteomes" id="UP000054350">
    <property type="component" value="Unassembled WGS sequence"/>
</dbReference>
<dbReference type="EMBL" id="GG745328">
    <property type="protein sequence ID" value="KNE55056.1"/>
    <property type="molecule type" value="Genomic_DNA"/>
</dbReference>
<reference evidence="4" key="2">
    <citation type="submission" date="2009-11" db="EMBL/GenBank/DDBJ databases">
        <title>The Genome Sequence of Allomyces macrogynus strain ATCC 38327.</title>
        <authorList>
            <consortium name="The Broad Institute Genome Sequencing Platform"/>
            <person name="Russ C."/>
            <person name="Cuomo C."/>
            <person name="Shea T."/>
            <person name="Young S.K."/>
            <person name="Zeng Q."/>
            <person name="Koehrsen M."/>
            <person name="Haas B."/>
            <person name="Borodovsky M."/>
            <person name="Guigo R."/>
            <person name="Alvarado L."/>
            <person name="Berlin A."/>
            <person name="Borenstein D."/>
            <person name="Chen Z."/>
            <person name="Engels R."/>
            <person name="Freedman E."/>
            <person name="Gellesch M."/>
            <person name="Goldberg J."/>
            <person name="Griggs A."/>
            <person name="Gujja S."/>
            <person name="Heiman D."/>
            <person name="Hepburn T."/>
            <person name="Howarth C."/>
            <person name="Jen D."/>
            <person name="Larson L."/>
            <person name="Lewis B."/>
            <person name="Mehta T."/>
            <person name="Park D."/>
            <person name="Pearson M."/>
            <person name="Roberts A."/>
            <person name="Saif S."/>
            <person name="Shenoy N."/>
            <person name="Sisk P."/>
            <person name="Stolte C."/>
            <person name="Sykes S."/>
            <person name="Walk T."/>
            <person name="White J."/>
            <person name="Yandava C."/>
            <person name="Burger G."/>
            <person name="Gray M.W."/>
            <person name="Holland P.W.H."/>
            <person name="King N."/>
            <person name="Lang F.B.F."/>
            <person name="Roger A.J."/>
            <person name="Ruiz-Trillo I."/>
            <person name="Lander E."/>
            <person name="Nusbaum C."/>
        </authorList>
    </citation>
    <scope>NUCLEOTIDE SEQUENCE [LARGE SCALE GENOMIC DNA]</scope>
    <source>
        <strain evidence="4">ATCC 38327</strain>
    </source>
</reference>
<dbReference type="InterPro" id="IPR056775">
    <property type="entry name" value="YABBY_C"/>
</dbReference>